<dbReference type="AlphaFoldDB" id="Q1QQL3"/>
<dbReference type="Proteomes" id="UP000001953">
    <property type="component" value="Chromosome"/>
</dbReference>
<dbReference type="InterPro" id="IPR053842">
    <property type="entry name" value="NikA-like"/>
</dbReference>
<organism evidence="1 2">
    <name type="scientific">Nitrobacter hamburgensis (strain DSM 10229 / NCIMB 13809 / X14)</name>
    <dbReference type="NCBI Taxonomy" id="323097"/>
    <lineage>
        <taxon>Bacteria</taxon>
        <taxon>Pseudomonadati</taxon>
        <taxon>Pseudomonadota</taxon>
        <taxon>Alphaproteobacteria</taxon>
        <taxon>Hyphomicrobiales</taxon>
        <taxon>Nitrobacteraceae</taxon>
        <taxon>Nitrobacter</taxon>
    </lineage>
</organism>
<evidence type="ECO:0000313" key="2">
    <source>
        <dbReference type="Proteomes" id="UP000001953"/>
    </source>
</evidence>
<dbReference type="HOGENOM" id="CLU_2082067_0_0_5"/>
<sequence>MDARKEAVMSRSGSDKRHRKTMLAARFNNHEAEAVRQLADRAGTSVASVIRGAVLRTPATRATRRPTINHQMAARLLGELGRVAEVFRSAQAAGRIDPNDPFVAAAFRDLAEMRTVCFQAMGRSP</sequence>
<dbReference type="EMBL" id="CP000319">
    <property type="protein sequence ID" value="ABE61484.1"/>
    <property type="molecule type" value="Genomic_DNA"/>
</dbReference>
<accession>Q1QQL3</accession>
<proteinExistence type="predicted"/>
<reference evidence="1 2" key="1">
    <citation type="submission" date="2006-03" db="EMBL/GenBank/DDBJ databases">
        <title>Complete sequence of chromosome of Nitrobacter hamburgensis X14.</title>
        <authorList>
            <consortium name="US DOE Joint Genome Institute"/>
            <person name="Copeland A."/>
            <person name="Lucas S."/>
            <person name="Lapidus A."/>
            <person name="Barry K."/>
            <person name="Detter J.C."/>
            <person name="Glavina del Rio T."/>
            <person name="Hammon N."/>
            <person name="Israni S."/>
            <person name="Dalin E."/>
            <person name="Tice H."/>
            <person name="Pitluck S."/>
            <person name="Chain P."/>
            <person name="Malfatti S."/>
            <person name="Shin M."/>
            <person name="Vergez L."/>
            <person name="Schmutz J."/>
            <person name="Larimer F."/>
            <person name="Land M."/>
            <person name="Hauser L."/>
            <person name="Kyrpides N."/>
            <person name="Ivanova N."/>
            <person name="Ward B."/>
            <person name="Arp D."/>
            <person name="Klotz M."/>
            <person name="Stein L."/>
            <person name="O'Mullan G."/>
            <person name="Starkenburg S."/>
            <person name="Sayavedra L."/>
            <person name="Poret-Peterson A.T."/>
            <person name="Gentry M.E."/>
            <person name="Bruce D."/>
            <person name="Richardson P."/>
        </authorList>
    </citation>
    <scope>NUCLEOTIDE SEQUENCE [LARGE SCALE GENOMIC DNA]</scope>
    <source>
        <strain evidence="2">DSM 10229 / NCIMB 13809 / X14</strain>
    </source>
</reference>
<gene>
    <name evidence="1" type="ordered locus">Nham_0595</name>
</gene>
<dbReference type="KEGG" id="nha:Nham_0595"/>
<dbReference type="Pfam" id="PF21983">
    <property type="entry name" value="NikA-like"/>
    <property type="match status" value="1"/>
</dbReference>
<evidence type="ECO:0000313" key="1">
    <source>
        <dbReference type="EMBL" id="ABE61484.1"/>
    </source>
</evidence>
<protein>
    <submittedName>
        <fullName evidence="1">Uncharacterized protein</fullName>
    </submittedName>
</protein>
<name>Q1QQL3_NITHX</name>
<dbReference type="eggNOG" id="ENOG50336XA">
    <property type="taxonomic scope" value="Bacteria"/>
</dbReference>
<keyword evidence="2" id="KW-1185">Reference proteome</keyword>
<dbReference type="STRING" id="323097.Nham_0595"/>